<evidence type="ECO:0000256" key="7">
    <source>
        <dbReference type="ARBA" id="ARBA00022741"/>
    </source>
</evidence>
<dbReference type="InterPro" id="IPR036890">
    <property type="entry name" value="HATPase_C_sf"/>
</dbReference>
<keyword evidence="10" id="KW-0902">Two-component regulatory system</keyword>
<dbReference type="Gene3D" id="1.10.8.500">
    <property type="entry name" value="HAMP domain in histidine kinase"/>
    <property type="match status" value="1"/>
</dbReference>
<dbReference type="Pfam" id="PF00672">
    <property type="entry name" value="HAMP"/>
    <property type="match status" value="1"/>
</dbReference>
<evidence type="ECO:0000256" key="8">
    <source>
        <dbReference type="ARBA" id="ARBA00022777"/>
    </source>
</evidence>
<feature type="domain" description="Histidine kinase" evidence="13">
    <location>
        <begin position="471"/>
        <end position="578"/>
    </location>
</feature>
<dbReference type="Pfam" id="PF02518">
    <property type="entry name" value="HATPase_c"/>
    <property type="match status" value="1"/>
</dbReference>
<dbReference type="EC" id="2.7.13.3" evidence="3"/>
<dbReference type="PANTHER" id="PTHR34220">
    <property type="entry name" value="SENSOR HISTIDINE KINASE YPDA"/>
    <property type="match status" value="1"/>
</dbReference>
<keyword evidence="11 12" id="KW-0472">Membrane</keyword>
<sequence>MITPKKLFQNLSLLHKLLLMFLTVTIIPLLFITVFFYDRTEQRLLELTYENMSSSNQQINSNVNAQLDGLRQISSLIYTDEALQVYLTQTYTTDYSTVEAYRYIDGLLYSMLTANSNLASINLYVYNETLPEDGLFLKHITPENLPIQYLIQLQQTYGNNIFSNVIQDQKGKNVIYLGRILNYNNQNQHYGMLTIGLYEELLYRLIEKEEQNKSVYLLNENNQIISASDKSLLNLPFSEAIGPDLSSNQKVVTIKGQPHLLVYNTMQHGWKTVSLTPIDEIMRSSRKTAMQIVVIALVSLGLSLFMIVVIANYFSRRLRKLNRQALKVEQGNFIILPDDFSKDEIGQLGTAFNKMSARLKDLIDTLYVKEIAKRDAELYALQSQINPHFLYNTLSGISSLAIRNSDMEVSKIVNHLARFYQVSLNMGHQFITLEKELALTKHYLAIQHMRFEDSFIEHWEIDPGLASNETLKLLLQPFVENAINHAIVDDHTSLNITIRVYQSVHADAPALLLEIEDDGCGMSSDQVGTMISNESKAGYGIKNVHERVQLAYGRNYGVTIRSQVGSGTKIIIMLPLQQQLNKR</sequence>
<dbReference type="CDD" id="cd06225">
    <property type="entry name" value="HAMP"/>
    <property type="match status" value="1"/>
</dbReference>
<dbReference type="PROSITE" id="PS50885">
    <property type="entry name" value="HAMP"/>
    <property type="match status" value="1"/>
</dbReference>
<dbReference type="InterPro" id="IPR010559">
    <property type="entry name" value="Sig_transdc_His_kin_internal"/>
</dbReference>
<protein>
    <recommendedName>
        <fullName evidence="3">histidine kinase</fullName>
        <ecNumber evidence="3">2.7.13.3</ecNumber>
    </recommendedName>
</protein>
<evidence type="ECO:0000313" key="16">
    <source>
        <dbReference type="Proteomes" id="UP000670947"/>
    </source>
</evidence>
<keyword evidence="16" id="KW-1185">Reference proteome</keyword>
<dbReference type="InterPro" id="IPR003594">
    <property type="entry name" value="HATPase_dom"/>
</dbReference>
<accession>A0ABS3W4D1</accession>
<keyword evidence="12" id="KW-1133">Transmembrane helix</keyword>
<dbReference type="SMART" id="SM00387">
    <property type="entry name" value="HATPase_c"/>
    <property type="match status" value="1"/>
</dbReference>
<evidence type="ECO:0000256" key="10">
    <source>
        <dbReference type="ARBA" id="ARBA00023012"/>
    </source>
</evidence>
<proteinExistence type="predicted"/>
<dbReference type="SUPFAM" id="SSF158472">
    <property type="entry name" value="HAMP domain-like"/>
    <property type="match status" value="1"/>
</dbReference>
<evidence type="ECO:0000256" key="5">
    <source>
        <dbReference type="ARBA" id="ARBA00022553"/>
    </source>
</evidence>
<dbReference type="EMBL" id="JAGGDJ010000001">
    <property type="protein sequence ID" value="MBO7743147.1"/>
    <property type="molecule type" value="Genomic_DNA"/>
</dbReference>
<dbReference type="SUPFAM" id="SSF55874">
    <property type="entry name" value="ATPase domain of HSP90 chaperone/DNA topoisomerase II/histidine kinase"/>
    <property type="match status" value="1"/>
</dbReference>
<dbReference type="Pfam" id="PF06580">
    <property type="entry name" value="His_kinase"/>
    <property type="match status" value="1"/>
</dbReference>
<comment type="caution">
    <text evidence="15">The sequence shown here is derived from an EMBL/GenBank/DDBJ whole genome shotgun (WGS) entry which is preliminary data.</text>
</comment>
<evidence type="ECO:0000256" key="2">
    <source>
        <dbReference type="ARBA" id="ARBA00004651"/>
    </source>
</evidence>
<evidence type="ECO:0000256" key="9">
    <source>
        <dbReference type="ARBA" id="ARBA00022840"/>
    </source>
</evidence>
<comment type="catalytic activity">
    <reaction evidence="1">
        <text>ATP + protein L-histidine = ADP + protein N-phospho-L-histidine.</text>
        <dbReference type="EC" id="2.7.13.3"/>
    </reaction>
</comment>
<dbReference type="InterPro" id="IPR004358">
    <property type="entry name" value="Sig_transdc_His_kin-like_C"/>
</dbReference>
<dbReference type="Gene3D" id="3.30.450.20">
    <property type="entry name" value="PAS domain"/>
    <property type="match status" value="1"/>
</dbReference>
<feature type="transmembrane region" description="Helical" evidence="12">
    <location>
        <begin position="17"/>
        <end position="37"/>
    </location>
</feature>
<evidence type="ECO:0000259" key="14">
    <source>
        <dbReference type="PROSITE" id="PS50885"/>
    </source>
</evidence>
<keyword evidence="8 15" id="KW-0418">Kinase</keyword>
<evidence type="ECO:0000313" key="15">
    <source>
        <dbReference type="EMBL" id="MBO7743147.1"/>
    </source>
</evidence>
<feature type="domain" description="HAMP" evidence="14">
    <location>
        <begin position="312"/>
        <end position="364"/>
    </location>
</feature>
<dbReference type="InterPro" id="IPR005467">
    <property type="entry name" value="His_kinase_dom"/>
</dbReference>
<evidence type="ECO:0000256" key="4">
    <source>
        <dbReference type="ARBA" id="ARBA00022475"/>
    </source>
</evidence>
<dbReference type="InterPro" id="IPR050640">
    <property type="entry name" value="Bact_2-comp_sensor_kinase"/>
</dbReference>
<evidence type="ECO:0000256" key="11">
    <source>
        <dbReference type="ARBA" id="ARBA00023136"/>
    </source>
</evidence>
<dbReference type="InterPro" id="IPR003660">
    <property type="entry name" value="HAMP_dom"/>
</dbReference>
<keyword evidence="5" id="KW-0597">Phosphoprotein</keyword>
<dbReference type="PROSITE" id="PS50109">
    <property type="entry name" value="HIS_KIN"/>
    <property type="match status" value="1"/>
</dbReference>
<evidence type="ECO:0000256" key="1">
    <source>
        <dbReference type="ARBA" id="ARBA00000085"/>
    </source>
</evidence>
<keyword evidence="9" id="KW-0067">ATP-binding</keyword>
<dbReference type="PRINTS" id="PR00344">
    <property type="entry name" value="BCTRLSENSOR"/>
</dbReference>
<keyword evidence="12" id="KW-0812">Transmembrane</keyword>
<dbReference type="RefSeq" id="WP_208846133.1">
    <property type="nucleotide sequence ID" value="NZ_JAGGDJ010000001.1"/>
</dbReference>
<evidence type="ECO:0000256" key="3">
    <source>
        <dbReference type="ARBA" id="ARBA00012438"/>
    </source>
</evidence>
<dbReference type="Proteomes" id="UP000670947">
    <property type="component" value="Unassembled WGS sequence"/>
</dbReference>
<comment type="subcellular location">
    <subcellularLocation>
        <location evidence="2">Cell membrane</location>
        <topology evidence="2">Multi-pass membrane protein</topology>
    </subcellularLocation>
</comment>
<evidence type="ECO:0000259" key="13">
    <source>
        <dbReference type="PROSITE" id="PS50109"/>
    </source>
</evidence>
<reference evidence="15 16" key="1">
    <citation type="submission" date="2021-03" db="EMBL/GenBank/DDBJ databases">
        <title>Paenibacillus artemisicola MWE-103 whole genome sequence.</title>
        <authorList>
            <person name="Ham Y.J."/>
        </authorList>
    </citation>
    <scope>NUCLEOTIDE SEQUENCE [LARGE SCALE GENOMIC DNA]</scope>
    <source>
        <strain evidence="15 16">MWE-103</strain>
    </source>
</reference>
<keyword evidence="6" id="KW-0808">Transferase</keyword>
<feature type="transmembrane region" description="Helical" evidence="12">
    <location>
        <begin position="292"/>
        <end position="314"/>
    </location>
</feature>
<gene>
    <name evidence="15" type="ORF">I8J29_03000</name>
</gene>
<dbReference type="SMART" id="SM00304">
    <property type="entry name" value="HAMP"/>
    <property type="match status" value="1"/>
</dbReference>
<evidence type="ECO:0000256" key="12">
    <source>
        <dbReference type="SAM" id="Phobius"/>
    </source>
</evidence>
<name>A0ABS3W4D1_9BACL</name>
<dbReference type="PANTHER" id="PTHR34220:SF7">
    <property type="entry name" value="SENSOR HISTIDINE KINASE YPDA"/>
    <property type="match status" value="1"/>
</dbReference>
<organism evidence="15 16">
    <name type="scientific">Paenibacillus artemisiicola</name>
    <dbReference type="NCBI Taxonomy" id="1172618"/>
    <lineage>
        <taxon>Bacteria</taxon>
        <taxon>Bacillati</taxon>
        <taxon>Bacillota</taxon>
        <taxon>Bacilli</taxon>
        <taxon>Bacillales</taxon>
        <taxon>Paenibacillaceae</taxon>
        <taxon>Paenibacillus</taxon>
    </lineage>
</organism>
<evidence type="ECO:0000256" key="6">
    <source>
        <dbReference type="ARBA" id="ARBA00022679"/>
    </source>
</evidence>
<dbReference type="Gene3D" id="3.30.565.10">
    <property type="entry name" value="Histidine kinase-like ATPase, C-terminal domain"/>
    <property type="match status" value="1"/>
</dbReference>
<keyword evidence="4" id="KW-1003">Cell membrane</keyword>
<keyword evidence="7" id="KW-0547">Nucleotide-binding</keyword>
<dbReference type="GO" id="GO:0016301">
    <property type="term" value="F:kinase activity"/>
    <property type="evidence" value="ECO:0007669"/>
    <property type="project" value="UniProtKB-KW"/>
</dbReference>